<comment type="caution">
    <text evidence="1">The sequence shown here is derived from an EMBL/GenBank/DDBJ whole genome shotgun (WGS) entry which is preliminary data.</text>
</comment>
<accession>A0ACC2BEX8</accession>
<proteinExistence type="predicted"/>
<reference evidence="2" key="1">
    <citation type="journal article" date="2024" name="Proc. Natl. Acad. Sci. U.S.A.">
        <title>Extraordinary preservation of gene collinearity over three hundred million years revealed in homosporous lycophytes.</title>
        <authorList>
            <person name="Li C."/>
            <person name="Wickell D."/>
            <person name="Kuo L.Y."/>
            <person name="Chen X."/>
            <person name="Nie B."/>
            <person name="Liao X."/>
            <person name="Peng D."/>
            <person name="Ji J."/>
            <person name="Jenkins J."/>
            <person name="Williams M."/>
            <person name="Shu S."/>
            <person name="Plott C."/>
            <person name="Barry K."/>
            <person name="Rajasekar S."/>
            <person name="Grimwood J."/>
            <person name="Han X."/>
            <person name="Sun S."/>
            <person name="Hou Z."/>
            <person name="He W."/>
            <person name="Dai G."/>
            <person name="Sun C."/>
            <person name="Schmutz J."/>
            <person name="Leebens-Mack J.H."/>
            <person name="Li F.W."/>
            <person name="Wang L."/>
        </authorList>
    </citation>
    <scope>NUCLEOTIDE SEQUENCE [LARGE SCALE GENOMIC DNA]</scope>
    <source>
        <strain evidence="2">cv. PW_Plant_1</strain>
    </source>
</reference>
<organism evidence="1 2">
    <name type="scientific">Diphasiastrum complanatum</name>
    <name type="common">Issler's clubmoss</name>
    <name type="synonym">Lycopodium complanatum</name>
    <dbReference type="NCBI Taxonomy" id="34168"/>
    <lineage>
        <taxon>Eukaryota</taxon>
        <taxon>Viridiplantae</taxon>
        <taxon>Streptophyta</taxon>
        <taxon>Embryophyta</taxon>
        <taxon>Tracheophyta</taxon>
        <taxon>Lycopodiopsida</taxon>
        <taxon>Lycopodiales</taxon>
        <taxon>Lycopodiaceae</taxon>
        <taxon>Lycopodioideae</taxon>
        <taxon>Diphasiastrum</taxon>
    </lineage>
</organism>
<dbReference type="Proteomes" id="UP001162992">
    <property type="component" value="Chromosome 16"/>
</dbReference>
<evidence type="ECO:0000313" key="2">
    <source>
        <dbReference type="Proteomes" id="UP001162992"/>
    </source>
</evidence>
<keyword evidence="2" id="KW-1185">Reference proteome</keyword>
<dbReference type="EMBL" id="CM055107">
    <property type="protein sequence ID" value="KAJ7528250.1"/>
    <property type="molecule type" value="Genomic_DNA"/>
</dbReference>
<protein>
    <submittedName>
        <fullName evidence="1">Uncharacterized protein</fullName>
    </submittedName>
</protein>
<sequence length="629" mass="71569">MSTSRTCNRGVVSPSEVFHSANKMRERDSKSSLFLADKKRRIFPLIFMVISLCGLSFYLGGAFCWEKSRLLDENKGQNDASKVITRLGCQSTFKQEPFPECNTTMQDSTPCTDPERWKKYDIHRMAFRERHCPPQSERTECLIPPPVGYKVPIPWPKSRDECWYRNVPYDWINTQKANQNWLKKKGEKFLFPGGGTMFPNGVGEYLDQMQELIPEMKDGRIRTALDTGCGVASWGGGLLDRGILTMSLAPRDNHEAQVQFALERGIPAILGIISTQRLPYPANAFDMAHCSRCLIPWAEFGGVLLLEIDRVLRPGGFWVLSGPPINYQVHWKGWESTEETQKANLDAIQDLLSRMCYSQYAMEGDIAVWQKPVENSCYENREPLTLPPICDDSIEPDAAWYVPIRPCIVPRPPGVQNVAIEHIPRWPERLSSPPERLKFISGGNGGAFRTDTTLWKQRVNYYRSLVPTLGSNKIRNVMDMNTLYGGFAAALLNDPVWVMNVVSSYAVNSLGVVYDRGLIGTVHDWCEAFSTYPRTYDLLHADGLFDAESHRCEMKFVMLEIDRILRPTGYAIIRDTANFLDKAQVVGEAMRWNCHRNETENGSEDSKALLVCQKSFWNSPQMEDRDVDQ</sequence>
<evidence type="ECO:0000313" key="1">
    <source>
        <dbReference type="EMBL" id="KAJ7528250.1"/>
    </source>
</evidence>
<gene>
    <name evidence="1" type="ORF">O6H91_16G091300</name>
</gene>
<name>A0ACC2BEX8_DIPCM</name>